<reference evidence="3 4" key="1">
    <citation type="submission" date="2019-06" db="EMBL/GenBank/DDBJ databases">
        <title>Persicimonas caeni gen. nov., sp. nov., a predatory bacterium isolated from solar saltern.</title>
        <authorList>
            <person name="Wang S."/>
        </authorList>
    </citation>
    <scope>NUCLEOTIDE SEQUENCE [LARGE SCALE GENOMIC DNA]</scope>
    <source>
        <strain evidence="3 4">YN101</strain>
    </source>
</reference>
<gene>
    <name evidence="3" type="ORF">FIV42_29400</name>
</gene>
<keyword evidence="4" id="KW-1185">Reference proteome</keyword>
<feature type="chain" id="PRO_5030106900" description="Transglycosylase SLT domain-containing protein" evidence="1">
    <location>
        <begin position="26"/>
        <end position="750"/>
    </location>
</feature>
<dbReference type="EMBL" id="CP041186">
    <property type="protein sequence ID" value="QDG54712.1"/>
    <property type="molecule type" value="Genomic_DNA"/>
</dbReference>
<dbReference type="PANTHER" id="PTHR37423">
    <property type="entry name" value="SOLUBLE LYTIC MUREIN TRANSGLYCOSYLASE-RELATED"/>
    <property type="match status" value="1"/>
</dbReference>
<dbReference type="Gene3D" id="1.10.530.10">
    <property type="match status" value="1"/>
</dbReference>
<evidence type="ECO:0000259" key="2">
    <source>
        <dbReference type="Pfam" id="PF01464"/>
    </source>
</evidence>
<feature type="domain" description="Transglycosylase SLT" evidence="2">
    <location>
        <begin position="596"/>
        <end position="709"/>
    </location>
</feature>
<dbReference type="Proteomes" id="UP000315995">
    <property type="component" value="Chromosome"/>
</dbReference>
<dbReference type="AlphaFoldDB" id="A0A4Y6Q2E7"/>
<accession>A0A5B8YH21</accession>
<evidence type="ECO:0000313" key="4">
    <source>
        <dbReference type="Proteomes" id="UP000315995"/>
    </source>
</evidence>
<dbReference type="CDD" id="cd13401">
    <property type="entry name" value="Slt70-like"/>
    <property type="match status" value="1"/>
</dbReference>
<dbReference type="Gene3D" id="1.25.40.10">
    <property type="entry name" value="Tetratricopeptide repeat domain"/>
    <property type="match status" value="2"/>
</dbReference>
<sequence length="750" mass="85157">MSHRRLSLAFALAASLTLSASSASAQLPNASVLPPAFCPSSACGQGMQLYALEKYAEAAKAWEKAQTALPKDESTWRTRVDLLILSANAHEMAADYTRAGMSYLKASRLDESLRPYLQFKAAETLVQSPEPPRDALERIVEAKVLERGYPGSEFVAARLEAFLKDGMLSAKRAEAALTSEEREATCQWLSAMLVDETKPKGGKRNKPGAEWAKLADLTYGNCLPEQLHADFEKTPVKPSDSMQLERAERWYGAVRFPEAFDELEKVDLKKLDKTEQCRTHFRRGRTLYRLRKRTKSIQAYEKVIDKCKTEANVDERVSALYAVGKMLFWRDKFDTSKARFETLLKDYPKRSHADDALLYLARIAREQKKPKQEEKIVERALREYPDGDMAHEIVWEYLEGSYRAGKHKEFLAKLDRLKMPEFDAQYFSQGRLEYFSGQAWKALGREKNAAEAWQEAWSKYPFSFYGYVARQRLLEEGKTPASLDDGVQMQVADWFLDTKWQTSGAERLVQLGRYGMAAEVERARLNNGERSDADRWRLAYLEHLAGRYPVSHNIARRGVRGRPWAHPEAGRHVRWTIAWPNPFATDIRRAVVAEARQATDKETVDPALPAAIMREESSFIEDIESWAGALGLMQLMPATAKGHDDDIEGVATPAKLKTSLVNIRVGVDHLYYLARRFDSHPVLMTAAYNAGGGAVSKWLRRNKAKDIAIFVEDIPYDQTRNYTKRVIGSYGAYQWLNGIRTLDPTVVRDP</sequence>
<dbReference type="Pfam" id="PF01464">
    <property type="entry name" value="SLT"/>
    <property type="match status" value="1"/>
</dbReference>
<accession>A0A4Y6Q2E7</accession>
<dbReference type="InterPro" id="IPR008258">
    <property type="entry name" value="Transglycosylase_SLT_dom_1"/>
</dbReference>
<dbReference type="SMART" id="SM00028">
    <property type="entry name" value="TPR"/>
    <property type="match status" value="4"/>
</dbReference>
<dbReference type="SUPFAM" id="SSF48452">
    <property type="entry name" value="TPR-like"/>
    <property type="match status" value="2"/>
</dbReference>
<dbReference type="SUPFAM" id="SSF53955">
    <property type="entry name" value="Lysozyme-like"/>
    <property type="match status" value="1"/>
</dbReference>
<feature type="signal peptide" evidence="1">
    <location>
        <begin position="1"/>
        <end position="25"/>
    </location>
</feature>
<dbReference type="RefSeq" id="WP_141201156.1">
    <property type="nucleotide sequence ID" value="NZ_CP041186.1"/>
</dbReference>
<evidence type="ECO:0000256" key="1">
    <source>
        <dbReference type="SAM" id="SignalP"/>
    </source>
</evidence>
<proteinExistence type="predicted"/>
<dbReference type="InterPro" id="IPR019734">
    <property type="entry name" value="TPR_rpt"/>
</dbReference>
<name>A0A4Y6Q2E7_PERCE</name>
<protein>
    <recommendedName>
        <fullName evidence="2">Transglycosylase SLT domain-containing protein</fullName>
    </recommendedName>
</protein>
<dbReference type="PANTHER" id="PTHR37423:SF2">
    <property type="entry name" value="MEMBRANE-BOUND LYTIC MUREIN TRANSGLYCOSYLASE C"/>
    <property type="match status" value="1"/>
</dbReference>
<dbReference type="InterPro" id="IPR011990">
    <property type="entry name" value="TPR-like_helical_dom_sf"/>
</dbReference>
<evidence type="ECO:0000313" key="3">
    <source>
        <dbReference type="EMBL" id="QDG54712.1"/>
    </source>
</evidence>
<organism evidence="3 4">
    <name type="scientific">Persicimonas caeni</name>
    <dbReference type="NCBI Taxonomy" id="2292766"/>
    <lineage>
        <taxon>Bacteria</taxon>
        <taxon>Deltaproteobacteria</taxon>
        <taxon>Bradymonadales</taxon>
        <taxon>Bradymonadaceae</taxon>
        <taxon>Persicimonas</taxon>
    </lineage>
</organism>
<keyword evidence="1" id="KW-0732">Signal</keyword>
<dbReference type="InterPro" id="IPR023346">
    <property type="entry name" value="Lysozyme-like_dom_sf"/>
</dbReference>
<dbReference type="OrthoDB" id="9781970at2"/>